<dbReference type="AlphaFoldDB" id="A0A0G0Q1Y8"/>
<reference evidence="1 2" key="1">
    <citation type="journal article" date="2015" name="Nature">
        <title>rRNA introns, odd ribosomes, and small enigmatic genomes across a large radiation of phyla.</title>
        <authorList>
            <person name="Brown C.T."/>
            <person name="Hug L.A."/>
            <person name="Thomas B.C."/>
            <person name="Sharon I."/>
            <person name="Castelle C.J."/>
            <person name="Singh A."/>
            <person name="Wilkins M.J."/>
            <person name="Williams K.H."/>
            <person name="Banfield J.F."/>
        </authorList>
    </citation>
    <scope>NUCLEOTIDE SEQUENCE [LARGE SCALE GENOMIC DNA]</scope>
</reference>
<accession>A0A0G0Q1Y8</accession>
<evidence type="ECO:0000313" key="2">
    <source>
        <dbReference type="Proteomes" id="UP000034855"/>
    </source>
</evidence>
<evidence type="ECO:0000313" key="1">
    <source>
        <dbReference type="EMBL" id="KKR34394.1"/>
    </source>
</evidence>
<organism evidence="1 2">
    <name type="scientific">Candidatus Magasanikbacteria bacterium GW2011_GWA2_40_10</name>
    <dbReference type="NCBI Taxonomy" id="1619037"/>
    <lineage>
        <taxon>Bacteria</taxon>
        <taxon>Candidatus Magasanikiibacteriota</taxon>
    </lineage>
</organism>
<feature type="non-terminal residue" evidence="1">
    <location>
        <position position="80"/>
    </location>
</feature>
<dbReference type="EMBL" id="LBXR01000016">
    <property type="protein sequence ID" value="KKR34394.1"/>
    <property type="molecule type" value="Genomic_DNA"/>
</dbReference>
<dbReference type="Proteomes" id="UP000034855">
    <property type="component" value="Unassembled WGS sequence"/>
</dbReference>
<proteinExistence type="predicted"/>
<name>A0A0G0Q1Y8_9BACT</name>
<comment type="caution">
    <text evidence="1">The sequence shown here is derived from an EMBL/GenBank/DDBJ whole genome shotgun (WGS) entry which is preliminary data.</text>
</comment>
<sequence length="80" mass="9126">MSKESKKEIISNSEERKDLLSKERVELTVLNNEVEVLRGEGLSVEDLIKSIESVFKDVDLAERAIRDDAKLKKALNKILK</sequence>
<protein>
    <submittedName>
        <fullName evidence="1">Uncharacterized protein</fullName>
    </submittedName>
</protein>
<dbReference type="STRING" id="1619037.UT67_C0016G0001"/>
<dbReference type="PATRIC" id="fig|1619037.3.peg.322"/>
<gene>
    <name evidence="1" type="ORF">UT67_C0016G0001</name>
</gene>